<feature type="transmembrane region" description="Helical" evidence="10">
    <location>
        <begin position="207"/>
        <end position="227"/>
    </location>
</feature>
<protein>
    <recommendedName>
        <fullName evidence="5 10">NADH-ubiquinone oxidoreductase chain 4</fullName>
        <ecNumber evidence="4 10">7.1.1.2</ecNumber>
    </recommendedName>
</protein>
<dbReference type="PRINTS" id="PR01437">
    <property type="entry name" value="NUOXDRDTASE4"/>
</dbReference>
<dbReference type="GO" id="GO:0008137">
    <property type="term" value="F:NADH dehydrogenase (ubiquinone) activity"/>
    <property type="evidence" value="ECO:0007669"/>
    <property type="project" value="UniProtKB-UniRule"/>
</dbReference>
<feature type="transmembrane region" description="Helical" evidence="10">
    <location>
        <begin position="326"/>
        <end position="350"/>
    </location>
</feature>
<dbReference type="NCBIfam" id="TIGR01972">
    <property type="entry name" value="NDH_I_M"/>
    <property type="match status" value="1"/>
</dbReference>
<feature type="transmembrane region" description="Helical" evidence="10">
    <location>
        <begin position="79"/>
        <end position="102"/>
    </location>
</feature>
<dbReference type="EC" id="7.1.1.2" evidence="4 10"/>
<evidence type="ECO:0000256" key="1">
    <source>
        <dbReference type="ARBA" id="ARBA00003257"/>
    </source>
</evidence>
<evidence type="ECO:0000256" key="3">
    <source>
        <dbReference type="ARBA" id="ARBA00009025"/>
    </source>
</evidence>
<feature type="chain" id="PRO_5003522360" description="NADH-ubiquinone oxidoreductase chain 4" evidence="11">
    <location>
        <begin position="20"/>
        <end position="486"/>
    </location>
</feature>
<dbReference type="InterPro" id="IPR001750">
    <property type="entry name" value="ND/Mrp_TM"/>
</dbReference>
<evidence type="ECO:0000313" key="13">
    <source>
        <dbReference type="EMBL" id="AER54594.1"/>
    </source>
</evidence>
<organism evidence="13">
    <name type="scientific">Lucernaria janetae</name>
    <name type="common">Jellyfish</name>
    <dbReference type="NCBI Taxonomy" id="313506"/>
    <lineage>
        <taxon>Eukaryota</taxon>
        <taxon>Metazoa</taxon>
        <taxon>Cnidaria</taxon>
        <taxon>Staurozoa</taxon>
        <taxon>Stauromedusae</taxon>
        <taxon>Myostaurida</taxon>
        <taxon>Lucernariidae</taxon>
        <taxon>Lucernaria</taxon>
    </lineage>
</organism>
<feature type="transmembrane region" description="Helical" evidence="10">
    <location>
        <begin position="114"/>
        <end position="132"/>
    </location>
</feature>
<keyword evidence="8 10" id="KW-0472">Membrane</keyword>
<sequence length="486" mass="54037">MWLILNFLIFSLACSHLWSLPRFGNYRLKRVGLQWSLAWLMLNTLWGLNTGFPDSWLMTGLWTSHPLAFWGLLQGPSLFAMDGIAAPLIILSTALIPLSLLASWDSIRFLVKEFILCLLIIDLLLVLTFSVWDLMWFYVLFEGILIPMFLIIGVWGSRVDKVTAAFYFFFFTLIGSLLFLLSLFFLYQTVGSTQWSTLSATPLDPTLQYALFGGFMVSFAVKIPQFPCHIWLPQAHVEAPVAGSILLAGILLKLGGYGYLRFCLPLFPAATQHFGPGMCLLGVLAVLWGSINTLRQADMKRLVAYSSVAHMGLVTVALFSGSPEGLAAGLLMMVAHGLVSPALFAMVTCLYDRFHTRLIRYYRGLTLGAPLFSVFFVSFSLMNMSLPPSGNFIAEWTSLVALFQASPLTALIAGTGVILSAGYSLWFCNRICFGTLSPHLYTLRDLNRREVYLLFPLLLLPFILGLYPASLIDPLGFQGWLPSPAL</sequence>
<evidence type="ECO:0000256" key="4">
    <source>
        <dbReference type="ARBA" id="ARBA00012944"/>
    </source>
</evidence>
<evidence type="ECO:0000259" key="12">
    <source>
        <dbReference type="Pfam" id="PF00361"/>
    </source>
</evidence>
<geneLocation type="mitochondrion" evidence="13"/>
<keyword evidence="10" id="KW-0813">Transport</keyword>
<dbReference type="GO" id="GO:0048039">
    <property type="term" value="F:ubiquinone binding"/>
    <property type="evidence" value="ECO:0007669"/>
    <property type="project" value="TreeGrafter"/>
</dbReference>
<comment type="function">
    <text evidence="1">Core subunit of the mitochondrial membrane respiratory chain NADH dehydrogenase (Complex I) that is believed to belong to the minimal assembly required for catalysis. Complex I functions in the transfer of electrons from NADH to the respiratory chain. The immediate electron acceptor for the enzyme is believed to be ubiquinone.</text>
</comment>
<dbReference type="AlphaFoldDB" id="G9ISU5"/>
<feature type="transmembrane region" description="Helical" evidence="10">
    <location>
        <begin position="31"/>
        <end position="48"/>
    </location>
</feature>
<dbReference type="GO" id="GO:0015990">
    <property type="term" value="P:electron transport coupled proton transport"/>
    <property type="evidence" value="ECO:0007669"/>
    <property type="project" value="TreeGrafter"/>
</dbReference>
<keyword evidence="6 10" id="KW-0812">Transmembrane</keyword>
<keyword evidence="11" id="KW-0732">Signal</keyword>
<feature type="transmembrane region" description="Helical" evidence="10">
    <location>
        <begin position="164"/>
        <end position="187"/>
    </location>
</feature>
<dbReference type="PANTHER" id="PTHR43507">
    <property type="entry name" value="NADH-UBIQUINONE OXIDOREDUCTASE CHAIN 4"/>
    <property type="match status" value="1"/>
</dbReference>
<feature type="transmembrane region" description="Helical" evidence="10">
    <location>
        <begin position="239"/>
        <end position="260"/>
    </location>
</feature>
<dbReference type="PANTHER" id="PTHR43507:SF1">
    <property type="entry name" value="NADH-UBIQUINONE OXIDOREDUCTASE CHAIN 4"/>
    <property type="match status" value="1"/>
</dbReference>
<feature type="domain" description="NADH:quinone oxidoreductase/Mrp antiporter transmembrane" evidence="12">
    <location>
        <begin position="133"/>
        <end position="416"/>
    </location>
</feature>
<evidence type="ECO:0000256" key="9">
    <source>
        <dbReference type="ARBA" id="ARBA00049551"/>
    </source>
</evidence>
<dbReference type="InterPro" id="IPR003918">
    <property type="entry name" value="NADH_UbQ_OxRdtase"/>
</dbReference>
<comment type="function">
    <text evidence="10">Core subunit of the mitochondrial membrane respiratory chain NADH dehydrogenase (Complex I) which catalyzes electron transfer from NADH through the respiratory chain, using ubiquinone as an electron acceptor. Essential for the catalytic activity and assembly of complex I.</text>
</comment>
<feature type="transmembrane region" description="Helical" evidence="10">
    <location>
        <begin position="402"/>
        <end position="426"/>
    </location>
</feature>
<evidence type="ECO:0000256" key="2">
    <source>
        <dbReference type="ARBA" id="ARBA00004141"/>
    </source>
</evidence>
<comment type="subcellular location">
    <subcellularLocation>
        <location evidence="2">Membrane</location>
        <topology evidence="2">Multi-pass membrane protein</topology>
    </subcellularLocation>
    <subcellularLocation>
        <location evidence="10">Mitochondrion membrane</location>
        <topology evidence="10">Multi-pass membrane protein</topology>
    </subcellularLocation>
</comment>
<feature type="transmembrane region" description="Helical" evidence="10">
    <location>
        <begin position="138"/>
        <end position="157"/>
    </location>
</feature>
<dbReference type="EMBL" id="JN700946">
    <property type="protein sequence ID" value="AER54594.1"/>
    <property type="molecule type" value="Genomic_DNA"/>
</dbReference>
<keyword evidence="7 10" id="KW-1133">Transmembrane helix</keyword>
<evidence type="ECO:0000256" key="6">
    <source>
        <dbReference type="ARBA" id="ARBA00022692"/>
    </source>
</evidence>
<accession>G9ISU5</accession>
<keyword evidence="10" id="KW-0249">Electron transport</keyword>
<keyword evidence="10" id="KW-0520">NAD</keyword>
<proteinExistence type="inferred from homology"/>
<comment type="catalytic activity">
    <reaction evidence="9 10">
        <text>a ubiquinone + NADH + 5 H(+)(in) = a ubiquinol + NAD(+) + 4 H(+)(out)</text>
        <dbReference type="Rhea" id="RHEA:29091"/>
        <dbReference type="Rhea" id="RHEA-COMP:9565"/>
        <dbReference type="Rhea" id="RHEA-COMP:9566"/>
        <dbReference type="ChEBI" id="CHEBI:15378"/>
        <dbReference type="ChEBI" id="CHEBI:16389"/>
        <dbReference type="ChEBI" id="CHEBI:17976"/>
        <dbReference type="ChEBI" id="CHEBI:57540"/>
        <dbReference type="ChEBI" id="CHEBI:57945"/>
        <dbReference type="EC" id="7.1.1.2"/>
    </reaction>
</comment>
<evidence type="ECO:0000256" key="7">
    <source>
        <dbReference type="ARBA" id="ARBA00022989"/>
    </source>
</evidence>
<feature type="transmembrane region" description="Helical" evidence="10">
    <location>
        <begin position="362"/>
        <end position="382"/>
    </location>
</feature>
<dbReference type="InterPro" id="IPR010227">
    <property type="entry name" value="NADH_Q_OxRdtase_chainM/4"/>
</dbReference>
<comment type="similarity">
    <text evidence="3 10">Belongs to the complex I subunit 4 family.</text>
</comment>
<evidence type="ECO:0000256" key="10">
    <source>
        <dbReference type="RuleBase" id="RU003297"/>
    </source>
</evidence>
<keyword evidence="10 13" id="KW-0496">Mitochondrion</keyword>
<reference evidence="13" key="1">
    <citation type="journal article" date="2012" name="Genome Biol. Evol.">
        <title>Evolution of linear mitochondrial genomes in medusozoan cnidarians.</title>
        <authorList>
            <person name="Kayal E."/>
            <person name="Bentlage B."/>
            <person name="Collins A.G."/>
            <person name="Kayal M."/>
            <person name="Pirro S."/>
            <person name="Lavrov D.V."/>
        </authorList>
    </citation>
    <scope>NUCLEOTIDE SEQUENCE</scope>
</reference>
<evidence type="ECO:0000256" key="5">
    <source>
        <dbReference type="ARBA" id="ARBA00021006"/>
    </source>
</evidence>
<feature type="transmembrane region" description="Helical" evidence="10">
    <location>
        <begin position="272"/>
        <end position="290"/>
    </location>
</feature>
<evidence type="ECO:0000256" key="8">
    <source>
        <dbReference type="ARBA" id="ARBA00023136"/>
    </source>
</evidence>
<feature type="transmembrane region" description="Helical" evidence="10">
    <location>
        <begin position="302"/>
        <end position="320"/>
    </location>
</feature>
<keyword evidence="13" id="KW-0560">Oxidoreductase</keyword>
<dbReference type="Pfam" id="PF00361">
    <property type="entry name" value="Proton_antipo_M"/>
    <property type="match status" value="1"/>
</dbReference>
<feature type="signal peptide" evidence="11">
    <location>
        <begin position="1"/>
        <end position="19"/>
    </location>
</feature>
<dbReference type="GO" id="GO:0003954">
    <property type="term" value="F:NADH dehydrogenase activity"/>
    <property type="evidence" value="ECO:0007669"/>
    <property type="project" value="TreeGrafter"/>
</dbReference>
<gene>
    <name evidence="13" type="primary">nad4</name>
</gene>
<dbReference type="GO" id="GO:0042773">
    <property type="term" value="P:ATP synthesis coupled electron transport"/>
    <property type="evidence" value="ECO:0007669"/>
    <property type="project" value="InterPro"/>
</dbReference>
<dbReference type="GO" id="GO:0031966">
    <property type="term" value="C:mitochondrial membrane"/>
    <property type="evidence" value="ECO:0007669"/>
    <property type="project" value="UniProtKB-SubCell"/>
</dbReference>
<feature type="transmembrane region" description="Helical" evidence="10">
    <location>
        <begin position="451"/>
        <end position="472"/>
    </location>
</feature>
<keyword evidence="10" id="KW-0679">Respiratory chain</keyword>
<name>G9ISU5_LUCJA</name>
<evidence type="ECO:0000256" key="11">
    <source>
        <dbReference type="SAM" id="SignalP"/>
    </source>
</evidence>
<keyword evidence="10" id="KW-0830">Ubiquinone</keyword>